<evidence type="ECO:0000313" key="3">
    <source>
        <dbReference type="Proteomes" id="UP001365405"/>
    </source>
</evidence>
<dbReference type="GO" id="GO:0016779">
    <property type="term" value="F:nucleotidyltransferase activity"/>
    <property type="evidence" value="ECO:0007669"/>
    <property type="project" value="UniProtKB-KW"/>
</dbReference>
<comment type="caution">
    <text evidence="2">The sequence shown here is derived from an EMBL/GenBank/DDBJ whole genome shotgun (WGS) entry which is preliminary data.</text>
</comment>
<keyword evidence="3" id="KW-1185">Reference proteome</keyword>
<dbReference type="InterPro" id="IPR035985">
    <property type="entry name" value="Ubiquitin-activating_enz"/>
</dbReference>
<reference evidence="2 3" key="1">
    <citation type="submission" date="2024-04" db="EMBL/GenBank/DDBJ databases">
        <title>Novel species of the genus Ideonella isolated from streams.</title>
        <authorList>
            <person name="Lu H."/>
        </authorList>
    </citation>
    <scope>NUCLEOTIDE SEQUENCE [LARGE SCALE GENOMIC DNA]</scope>
    <source>
        <strain evidence="2 3">DXS22W</strain>
    </source>
</reference>
<dbReference type="CDD" id="cd01483">
    <property type="entry name" value="E1_enzyme_family"/>
    <property type="match status" value="1"/>
</dbReference>
<organism evidence="2 3">
    <name type="scientific">Pseudaquabacterium inlustre</name>
    <dbReference type="NCBI Taxonomy" id="2984192"/>
    <lineage>
        <taxon>Bacteria</taxon>
        <taxon>Pseudomonadati</taxon>
        <taxon>Pseudomonadota</taxon>
        <taxon>Betaproteobacteria</taxon>
        <taxon>Burkholderiales</taxon>
        <taxon>Sphaerotilaceae</taxon>
        <taxon>Pseudaquabacterium</taxon>
    </lineage>
</organism>
<evidence type="ECO:0000259" key="1">
    <source>
        <dbReference type="Pfam" id="PF00899"/>
    </source>
</evidence>
<proteinExistence type="predicted"/>
<dbReference type="Gene3D" id="3.40.50.720">
    <property type="entry name" value="NAD(P)-binding Rossmann-like Domain"/>
    <property type="match status" value="1"/>
</dbReference>
<dbReference type="Pfam" id="PF00899">
    <property type="entry name" value="ThiF"/>
    <property type="match status" value="1"/>
</dbReference>
<protein>
    <submittedName>
        <fullName evidence="2">ThiF family adenylyltransferase</fullName>
    </submittedName>
</protein>
<dbReference type="PANTHER" id="PTHR43267:SF1">
    <property type="entry name" value="TRNA THREONYLCARBAMOYLADENOSINE DEHYDRATASE"/>
    <property type="match status" value="1"/>
</dbReference>
<dbReference type="NCBIfam" id="NF006077">
    <property type="entry name" value="PRK08223.1"/>
    <property type="match status" value="1"/>
</dbReference>
<dbReference type="RefSeq" id="WP_341413063.1">
    <property type="nucleotide sequence ID" value="NZ_JBBUTH010000011.1"/>
</dbReference>
<keyword evidence="2" id="KW-0548">Nucleotidyltransferase</keyword>
<evidence type="ECO:0000313" key="2">
    <source>
        <dbReference type="EMBL" id="MEK8053323.1"/>
    </source>
</evidence>
<dbReference type="PANTHER" id="PTHR43267">
    <property type="entry name" value="TRNA THREONYLCARBAMOYLADENOSINE DEHYDRATASE"/>
    <property type="match status" value="1"/>
</dbReference>
<dbReference type="Proteomes" id="UP001365405">
    <property type="component" value="Unassembled WGS sequence"/>
</dbReference>
<name>A0ABU9CNB7_9BURK</name>
<accession>A0ABU9CNB7</accession>
<sequence length="294" mass="31706">MSRPFSYQAAFSRNIGWVAEHEQEILRLKRVAIAGMGGVGGVHLVTLARLGIGAFNIADFDSFDLPNFNRQAGAMMSTVGRPKIEVMAEQALDINPGIRLRQFPQGIGQQNLDEFLDGVDLYIDGLDFFAFDARRAVFAACAAKGIPAITAGPIGMGAALLVFAPGGMSFDDYFGWGDLPDVEKALRFAIGLAPAMLHRGYLVDARAVDLARRRGPSTSMACQICAGVAGTEALKLLLKRGPVRLAPHGTQFDAYTGRVARTWRPGGHRNPIQRLALAIGRRQLMSRPKADKAA</sequence>
<feature type="domain" description="THIF-type NAD/FAD binding fold" evidence="1">
    <location>
        <begin position="12"/>
        <end position="264"/>
    </location>
</feature>
<dbReference type="InterPro" id="IPR000594">
    <property type="entry name" value="ThiF_NAD_FAD-bd"/>
</dbReference>
<gene>
    <name evidence="2" type="ORF">AACH10_23910</name>
</gene>
<keyword evidence="2" id="KW-0808">Transferase</keyword>
<dbReference type="InterPro" id="IPR045886">
    <property type="entry name" value="ThiF/MoeB/HesA"/>
</dbReference>
<dbReference type="EMBL" id="JBBUTH010000011">
    <property type="protein sequence ID" value="MEK8053323.1"/>
    <property type="molecule type" value="Genomic_DNA"/>
</dbReference>
<dbReference type="SUPFAM" id="SSF69572">
    <property type="entry name" value="Activating enzymes of the ubiquitin-like proteins"/>
    <property type="match status" value="1"/>
</dbReference>